<dbReference type="Gene3D" id="1.10.1660.10">
    <property type="match status" value="1"/>
</dbReference>
<organism evidence="3 4">
    <name type="scientific">Pseudonocardia ammonioxydans</name>
    <dbReference type="NCBI Taxonomy" id="260086"/>
    <lineage>
        <taxon>Bacteria</taxon>
        <taxon>Bacillati</taxon>
        <taxon>Actinomycetota</taxon>
        <taxon>Actinomycetes</taxon>
        <taxon>Pseudonocardiales</taxon>
        <taxon>Pseudonocardiaceae</taxon>
        <taxon>Pseudonocardia</taxon>
    </lineage>
</organism>
<dbReference type="EMBL" id="FOUY01000024">
    <property type="protein sequence ID" value="SFN90989.1"/>
    <property type="molecule type" value="Genomic_DNA"/>
</dbReference>
<dbReference type="RefSeq" id="WP_093347851.1">
    <property type="nucleotide sequence ID" value="NZ_FOUY01000024.1"/>
</dbReference>
<evidence type="ECO:0000259" key="2">
    <source>
        <dbReference type="PROSITE" id="PS50937"/>
    </source>
</evidence>
<dbReference type="Pfam" id="PF13411">
    <property type="entry name" value="MerR_1"/>
    <property type="match status" value="1"/>
</dbReference>
<dbReference type="InterPro" id="IPR000551">
    <property type="entry name" value="MerR-type_HTH_dom"/>
</dbReference>
<evidence type="ECO:0000313" key="3">
    <source>
        <dbReference type="EMBL" id="SFN90989.1"/>
    </source>
</evidence>
<dbReference type="Proteomes" id="UP000199614">
    <property type="component" value="Unassembled WGS sequence"/>
</dbReference>
<gene>
    <name evidence="3" type="ORF">SAMN05216207_102440</name>
</gene>
<feature type="domain" description="HTH merR-type" evidence="2">
    <location>
        <begin position="16"/>
        <end position="81"/>
    </location>
</feature>
<name>A0A1I5CVK7_PSUAM</name>
<feature type="region of interest" description="Disordered" evidence="1">
    <location>
        <begin position="103"/>
        <end position="148"/>
    </location>
</feature>
<dbReference type="GO" id="GO:0006355">
    <property type="term" value="P:regulation of DNA-templated transcription"/>
    <property type="evidence" value="ECO:0007669"/>
    <property type="project" value="InterPro"/>
</dbReference>
<dbReference type="PROSITE" id="PS50937">
    <property type="entry name" value="HTH_MERR_2"/>
    <property type="match status" value="1"/>
</dbReference>
<dbReference type="AlphaFoldDB" id="A0A1I5CVK7"/>
<dbReference type="InterPro" id="IPR009061">
    <property type="entry name" value="DNA-bd_dom_put_sf"/>
</dbReference>
<keyword evidence="3" id="KW-0238">DNA-binding</keyword>
<sequence length="148" mass="16229">MGVERLDDPDYPAVAMGQAAHLLDVEPAFLRSLDSAGVVNPHRSAGGHRRYSRRQLERAARLRELLDDGHSLESASTIDQLRTDLAASESQLTAANAEVDRLRVELGHTRPATSEHAPTADGPHQPLPFDDSESFDDRPSSDDREVPE</sequence>
<evidence type="ECO:0000313" key="4">
    <source>
        <dbReference type="Proteomes" id="UP000199614"/>
    </source>
</evidence>
<protein>
    <submittedName>
        <fullName evidence="3">DNA-binding transcriptional regulator, MerR family</fullName>
    </submittedName>
</protein>
<reference evidence="3 4" key="1">
    <citation type="submission" date="2016-10" db="EMBL/GenBank/DDBJ databases">
        <authorList>
            <person name="de Groot N.N."/>
        </authorList>
    </citation>
    <scope>NUCLEOTIDE SEQUENCE [LARGE SCALE GENOMIC DNA]</scope>
    <source>
        <strain evidence="3 4">CGMCC 4.1877</strain>
    </source>
</reference>
<dbReference type="GO" id="GO:0003677">
    <property type="term" value="F:DNA binding"/>
    <property type="evidence" value="ECO:0007669"/>
    <property type="project" value="UniProtKB-KW"/>
</dbReference>
<dbReference type="STRING" id="260086.SAMN05216207_102440"/>
<evidence type="ECO:0000256" key="1">
    <source>
        <dbReference type="SAM" id="MobiDB-lite"/>
    </source>
</evidence>
<keyword evidence="4" id="KW-1185">Reference proteome</keyword>
<proteinExistence type="predicted"/>
<dbReference type="SMART" id="SM00422">
    <property type="entry name" value="HTH_MERR"/>
    <property type="match status" value="1"/>
</dbReference>
<dbReference type="OrthoDB" id="3387956at2"/>
<accession>A0A1I5CVK7</accession>
<dbReference type="SUPFAM" id="SSF46955">
    <property type="entry name" value="Putative DNA-binding domain"/>
    <property type="match status" value="1"/>
</dbReference>
<feature type="compositionally biased region" description="Basic and acidic residues" evidence="1">
    <location>
        <begin position="135"/>
        <end position="148"/>
    </location>
</feature>